<dbReference type="InterPro" id="IPR029052">
    <property type="entry name" value="Metallo-depent_PP-like"/>
</dbReference>
<evidence type="ECO:0000256" key="1">
    <source>
        <dbReference type="ARBA" id="ARBA00022723"/>
    </source>
</evidence>
<dbReference type="Pfam" id="PF00149">
    <property type="entry name" value="Metallophos"/>
    <property type="match status" value="1"/>
</dbReference>
<organism evidence="6 7">
    <name type="scientific">Hyphococcus flavus</name>
    <dbReference type="NCBI Taxonomy" id="1866326"/>
    <lineage>
        <taxon>Bacteria</taxon>
        <taxon>Pseudomonadati</taxon>
        <taxon>Pseudomonadota</taxon>
        <taxon>Alphaproteobacteria</taxon>
        <taxon>Parvularculales</taxon>
        <taxon>Parvularculaceae</taxon>
        <taxon>Hyphococcus</taxon>
    </lineage>
</organism>
<evidence type="ECO:0000259" key="5">
    <source>
        <dbReference type="Pfam" id="PF00149"/>
    </source>
</evidence>
<dbReference type="SUPFAM" id="SSF56300">
    <property type="entry name" value="Metallo-dependent phosphatases"/>
    <property type="match status" value="1"/>
</dbReference>
<protein>
    <submittedName>
        <fullName evidence="6">Metallophosphoesterase</fullName>
    </submittedName>
</protein>
<dbReference type="InterPro" id="IPR050884">
    <property type="entry name" value="CNP_phosphodiesterase-III"/>
</dbReference>
<dbReference type="Proteomes" id="UP001214043">
    <property type="component" value="Chromosome"/>
</dbReference>
<dbReference type="Gene3D" id="3.60.21.10">
    <property type="match status" value="1"/>
</dbReference>
<keyword evidence="3" id="KW-0408">Iron</keyword>
<feature type="domain" description="Calcineurin-like phosphoesterase" evidence="5">
    <location>
        <begin position="3"/>
        <end position="194"/>
    </location>
</feature>
<dbReference type="KEGG" id="hfl:PUV54_16255"/>
<reference evidence="6" key="1">
    <citation type="submission" date="2023-02" db="EMBL/GenBank/DDBJ databases">
        <title>Genome sequence of Hyphococcus flavus.</title>
        <authorList>
            <person name="Rong J.-C."/>
            <person name="Zhao Q."/>
            <person name="Yi M."/>
            <person name="Wu J.-Y."/>
        </authorList>
    </citation>
    <scope>NUCLEOTIDE SEQUENCE</scope>
    <source>
        <strain evidence="6">MCCC 1K03223</strain>
    </source>
</reference>
<name>A0AAE9ZDC4_9PROT</name>
<dbReference type="PANTHER" id="PTHR42988:SF2">
    <property type="entry name" value="CYCLIC NUCLEOTIDE PHOSPHODIESTERASE CBUA0032-RELATED"/>
    <property type="match status" value="1"/>
</dbReference>
<dbReference type="GO" id="GO:0016787">
    <property type="term" value="F:hydrolase activity"/>
    <property type="evidence" value="ECO:0007669"/>
    <property type="project" value="UniProtKB-KW"/>
</dbReference>
<dbReference type="AlphaFoldDB" id="A0AAE9ZDC4"/>
<gene>
    <name evidence="6" type="ORF">PUV54_16255</name>
</gene>
<dbReference type="GO" id="GO:0046872">
    <property type="term" value="F:metal ion binding"/>
    <property type="evidence" value="ECO:0007669"/>
    <property type="project" value="UniProtKB-KW"/>
</dbReference>
<evidence type="ECO:0000256" key="2">
    <source>
        <dbReference type="ARBA" id="ARBA00022801"/>
    </source>
</evidence>
<evidence type="ECO:0000256" key="3">
    <source>
        <dbReference type="ARBA" id="ARBA00023004"/>
    </source>
</evidence>
<evidence type="ECO:0000256" key="4">
    <source>
        <dbReference type="ARBA" id="ARBA00025742"/>
    </source>
</evidence>
<sequence>MTRLAHISDIHFGAVDPAAVEALAVHINAAGIDGLVVTGDLTQAGRKDEFRQAAAYLDRFDVPALVVPGNHDTPVYNLGRRFVDPWGRYRQHIHSELNPAINIGEAFVIGLNSARRANLTFDWSLGRLSSRQLDDATKRLRSSSHSKLKLVAFHHPVLPGPGRAGMAVINQPARALSRFAEAGADVLLTGHAHVARAELYKKAQNPLIVTAAGTATSTRLRGEAPSYNLLSWDGRELSVSIHRLSQNGYEQDSTKTFTRKNNSWS</sequence>
<dbReference type="InterPro" id="IPR004843">
    <property type="entry name" value="Calcineurin-like_PHP"/>
</dbReference>
<keyword evidence="7" id="KW-1185">Reference proteome</keyword>
<evidence type="ECO:0000313" key="7">
    <source>
        <dbReference type="Proteomes" id="UP001214043"/>
    </source>
</evidence>
<evidence type="ECO:0000313" key="6">
    <source>
        <dbReference type="EMBL" id="WDI31505.1"/>
    </source>
</evidence>
<keyword evidence="1" id="KW-0479">Metal-binding</keyword>
<keyword evidence="2" id="KW-0378">Hydrolase</keyword>
<comment type="similarity">
    <text evidence="4">Belongs to the cyclic nucleotide phosphodiesterase class-III family.</text>
</comment>
<dbReference type="EMBL" id="CP118166">
    <property type="protein sequence ID" value="WDI31505.1"/>
    <property type="molecule type" value="Genomic_DNA"/>
</dbReference>
<accession>A0AAE9ZDC4</accession>
<dbReference type="RefSeq" id="WP_274493393.1">
    <property type="nucleotide sequence ID" value="NZ_CP118166.1"/>
</dbReference>
<proteinExistence type="inferred from homology"/>
<dbReference type="PANTHER" id="PTHR42988">
    <property type="entry name" value="PHOSPHOHYDROLASE"/>
    <property type="match status" value="1"/>
</dbReference>